<dbReference type="InterPro" id="IPR050266">
    <property type="entry name" value="AB_hydrolase_sf"/>
</dbReference>
<dbReference type="Pfam" id="PF12697">
    <property type="entry name" value="Abhydrolase_6"/>
    <property type="match status" value="1"/>
</dbReference>
<reference evidence="3" key="1">
    <citation type="journal article" date="2019" name="Int. J. Syst. Evol. Microbiol.">
        <title>The Global Catalogue of Microorganisms (GCM) 10K type strain sequencing project: providing services to taxonomists for standard genome sequencing and annotation.</title>
        <authorList>
            <consortium name="The Broad Institute Genomics Platform"/>
            <consortium name="The Broad Institute Genome Sequencing Center for Infectious Disease"/>
            <person name="Wu L."/>
            <person name="Ma J."/>
        </authorList>
    </citation>
    <scope>NUCLEOTIDE SEQUENCE [LARGE SCALE GENOMIC DNA]</scope>
    <source>
        <strain evidence="3">JCM 17983</strain>
    </source>
</reference>
<dbReference type="RefSeq" id="WP_274232467.1">
    <property type="nucleotide sequence ID" value="NZ_BAABHQ010000008.1"/>
</dbReference>
<feature type="domain" description="AB hydrolase-1" evidence="1">
    <location>
        <begin position="21"/>
        <end position="250"/>
    </location>
</feature>
<keyword evidence="2" id="KW-0378">Hydrolase</keyword>
<evidence type="ECO:0000313" key="2">
    <source>
        <dbReference type="EMBL" id="GAA4879156.1"/>
    </source>
</evidence>
<dbReference type="InterPro" id="IPR000073">
    <property type="entry name" value="AB_hydrolase_1"/>
</dbReference>
<dbReference type="Gene3D" id="3.40.50.1820">
    <property type="entry name" value="alpha/beta hydrolase"/>
    <property type="match status" value="1"/>
</dbReference>
<evidence type="ECO:0000313" key="3">
    <source>
        <dbReference type="Proteomes" id="UP001500457"/>
    </source>
</evidence>
<evidence type="ECO:0000259" key="1">
    <source>
        <dbReference type="Pfam" id="PF12697"/>
    </source>
</evidence>
<gene>
    <name evidence="2" type="ORF">GCM10023203_32190</name>
</gene>
<organism evidence="2 3">
    <name type="scientific">Actinomycetospora straminea</name>
    <dbReference type="NCBI Taxonomy" id="663607"/>
    <lineage>
        <taxon>Bacteria</taxon>
        <taxon>Bacillati</taxon>
        <taxon>Actinomycetota</taxon>
        <taxon>Actinomycetes</taxon>
        <taxon>Pseudonocardiales</taxon>
        <taxon>Pseudonocardiaceae</taxon>
        <taxon>Actinomycetospora</taxon>
    </lineage>
</organism>
<dbReference type="SUPFAM" id="SSF53474">
    <property type="entry name" value="alpha/beta-Hydrolases"/>
    <property type="match status" value="1"/>
</dbReference>
<accession>A0ABP9EKF9</accession>
<keyword evidence="3" id="KW-1185">Reference proteome</keyword>
<dbReference type="InterPro" id="IPR029058">
    <property type="entry name" value="AB_hydrolase_fold"/>
</dbReference>
<proteinExistence type="predicted"/>
<protein>
    <submittedName>
        <fullName evidence="2">Alpha/beta hydrolase</fullName>
    </submittedName>
</protein>
<comment type="caution">
    <text evidence="2">The sequence shown here is derived from an EMBL/GenBank/DDBJ whole genome shotgun (WGS) entry which is preliminary data.</text>
</comment>
<dbReference type="EMBL" id="BAABHQ010000008">
    <property type="protein sequence ID" value="GAA4879156.1"/>
    <property type="molecule type" value="Genomic_DNA"/>
</dbReference>
<dbReference type="Proteomes" id="UP001500457">
    <property type="component" value="Unassembled WGS sequence"/>
</dbReference>
<dbReference type="PANTHER" id="PTHR43798">
    <property type="entry name" value="MONOACYLGLYCEROL LIPASE"/>
    <property type="match status" value="1"/>
</dbReference>
<sequence>MISRGAVPLHVNVYGGTGPAVLLLHGAGADSRSFDVLGPLLADRFRPVAVDLRGHGGSGAGPFTWDAVLDDLETVVDALELGSPAVVGHSVGGLVAGRWAGRHPDCPGAVSLDGHRQAGVDLAHHDPTGTGLDAQTLGLAAADYTTWFEQVFAGLEAQKPSTQAQASAAARALLRADDLRSFEEVTAPVLLVVAASSGPMTPPRWEPLMRAFRSGLRRDLLELARHRPNISVQEVDASHAVLAERPEETSRIVHSFLAASRQGVEGARGCVRTTPSRRRAVG</sequence>
<dbReference type="GO" id="GO:0016787">
    <property type="term" value="F:hydrolase activity"/>
    <property type="evidence" value="ECO:0007669"/>
    <property type="project" value="UniProtKB-KW"/>
</dbReference>
<dbReference type="PANTHER" id="PTHR43798:SF33">
    <property type="entry name" value="HYDROLASE, PUTATIVE (AFU_ORTHOLOGUE AFUA_2G14860)-RELATED"/>
    <property type="match status" value="1"/>
</dbReference>
<name>A0ABP9EKF9_9PSEU</name>